<protein>
    <submittedName>
        <fullName evidence="3">Membrane protein</fullName>
    </submittedName>
</protein>
<keyword evidence="1" id="KW-0472">Membrane</keyword>
<proteinExistence type="predicted"/>
<evidence type="ECO:0000256" key="1">
    <source>
        <dbReference type="SAM" id="Phobius"/>
    </source>
</evidence>
<reference evidence="2 5" key="2">
    <citation type="submission" date="2019-07" db="EMBL/GenBank/DDBJ databases">
        <title>Whole genome shotgun sequence of Staphylococcus gallinarum NBRC 109767.</title>
        <authorList>
            <person name="Hosoyama A."/>
            <person name="Uohara A."/>
            <person name="Ohji S."/>
            <person name="Ichikawa N."/>
        </authorList>
    </citation>
    <scope>NUCLEOTIDE SEQUENCE [LARGE SCALE GENOMIC DNA]</scope>
    <source>
        <strain evidence="2 5">NBRC 109767</strain>
    </source>
</reference>
<keyword evidence="1" id="KW-1133">Transmembrane helix</keyword>
<accession>A0A0D0SPY3</accession>
<feature type="transmembrane region" description="Helical" evidence="1">
    <location>
        <begin position="6"/>
        <end position="27"/>
    </location>
</feature>
<organism evidence="3 4">
    <name type="scientific">Staphylococcus gallinarum</name>
    <dbReference type="NCBI Taxonomy" id="1293"/>
    <lineage>
        <taxon>Bacteria</taxon>
        <taxon>Bacillati</taxon>
        <taxon>Bacillota</taxon>
        <taxon>Bacilli</taxon>
        <taxon>Bacillales</taxon>
        <taxon>Staphylococcaceae</taxon>
        <taxon>Staphylococcus</taxon>
    </lineage>
</organism>
<dbReference type="STRING" id="1293.SH09_09175"/>
<feature type="transmembrane region" description="Helical" evidence="1">
    <location>
        <begin position="39"/>
        <end position="58"/>
    </location>
</feature>
<dbReference type="RefSeq" id="WP_042739357.1">
    <property type="nucleotide sequence ID" value="NZ_BKAX01000004.1"/>
</dbReference>
<dbReference type="AlphaFoldDB" id="A0A0D0SPY3"/>
<dbReference type="EMBL" id="BKAX01000004">
    <property type="protein sequence ID" value="GEQ05744.1"/>
    <property type="molecule type" value="Genomic_DNA"/>
</dbReference>
<reference evidence="3 4" key="1">
    <citation type="submission" date="2018-06" db="EMBL/GenBank/DDBJ databases">
        <authorList>
            <consortium name="Pathogen Informatics"/>
            <person name="Doyle S."/>
        </authorList>
    </citation>
    <scope>NUCLEOTIDE SEQUENCE [LARGE SCALE GENOMIC DNA]</scope>
    <source>
        <strain evidence="3 4">NCTC12195</strain>
    </source>
</reference>
<keyword evidence="1" id="KW-0812">Transmembrane</keyword>
<name>A0A0D0SPY3_STAGA</name>
<dbReference type="Proteomes" id="UP000321057">
    <property type="component" value="Unassembled WGS sequence"/>
</dbReference>
<dbReference type="GeneID" id="93844408"/>
<evidence type="ECO:0000313" key="2">
    <source>
        <dbReference type="EMBL" id="GEQ05744.1"/>
    </source>
</evidence>
<evidence type="ECO:0000313" key="5">
    <source>
        <dbReference type="Proteomes" id="UP000321057"/>
    </source>
</evidence>
<sequence length="63" mass="7076">MNAYLLLFFLGGPLVLAIGNLILGPIFNRKIPFAIHLRSFIIATLLYLIGATILYFLLLQDKL</sequence>
<keyword evidence="5" id="KW-1185">Reference proteome</keyword>
<dbReference type="EMBL" id="UHDK01000001">
    <property type="protein sequence ID" value="SUM34572.1"/>
    <property type="molecule type" value="Genomic_DNA"/>
</dbReference>
<evidence type="ECO:0000313" key="3">
    <source>
        <dbReference type="EMBL" id="SUM34572.1"/>
    </source>
</evidence>
<gene>
    <name evidence="3" type="ORF">NCTC12195_04098</name>
    <name evidence="2" type="ORF">SGA02_15720</name>
</gene>
<dbReference type="OrthoDB" id="2413357at2"/>
<dbReference type="Proteomes" id="UP000255277">
    <property type="component" value="Unassembled WGS sequence"/>
</dbReference>
<evidence type="ECO:0000313" key="4">
    <source>
        <dbReference type="Proteomes" id="UP000255277"/>
    </source>
</evidence>